<dbReference type="EMBL" id="QVFU01000180">
    <property type="protein sequence ID" value="RFS37377.1"/>
    <property type="molecule type" value="Genomic_DNA"/>
</dbReference>
<gene>
    <name evidence="4" type="ORF">D0Q02_31430</name>
</gene>
<evidence type="ECO:0000256" key="2">
    <source>
        <dbReference type="ARBA" id="ARBA00022723"/>
    </source>
</evidence>
<reference evidence="4 5" key="1">
    <citation type="submission" date="2018-08" db="EMBL/GenBank/DDBJ databases">
        <title>Verrucosispora craniellae sp. nov., isolated from a marine sponge in the South China Sea.</title>
        <authorList>
            <person name="Li L."/>
            <person name="Lin H.W."/>
        </authorList>
    </citation>
    <scope>NUCLEOTIDE SEQUENCE [LARGE SCALE GENOMIC DNA]</scope>
    <source>
        <strain evidence="4 5">LHW63014</strain>
    </source>
</reference>
<protein>
    <submittedName>
        <fullName evidence="4">Transposase family protein</fullName>
    </submittedName>
</protein>
<dbReference type="Pfam" id="PF13359">
    <property type="entry name" value="DDE_Tnp_4"/>
    <property type="match status" value="1"/>
</dbReference>
<keyword evidence="5" id="KW-1185">Reference proteome</keyword>
<organism evidence="4 5">
    <name type="scientific">Micromonospora craniellae</name>
    <dbReference type="NCBI Taxonomy" id="2294034"/>
    <lineage>
        <taxon>Bacteria</taxon>
        <taxon>Bacillati</taxon>
        <taxon>Actinomycetota</taxon>
        <taxon>Actinomycetes</taxon>
        <taxon>Micromonosporales</taxon>
        <taxon>Micromonosporaceae</taxon>
        <taxon>Micromonospora</taxon>
    </lineage>
</organism>
<dbReference type="AlphaFoldDB" id="A0A372FPZ6"/>
<dbReference type="Proteomes" id="UP000262621">
    <property type="component" value="Unassembled WGS sequence"/>
</dbReference>
<feature type="domain" description="DDE Tnp4" evidence="3">
    <location>
        <begin position="109"/>
        <end position="274"/>
    </location>
</feature>
<evidence type="ECO:0000313" key="5">
    <source>
        <dbReference type="Proteomes" id="UP000262621"/>
    </source>
</evidence>
<dbReference type="OrthoDB" id="3699454at2"/>
<dbReference type="InterPro" id="IPR027806">
    <property type="entry name" value="HARBI1_dom"/>
</dbReference>
<evidence type="ECO:0000256" key="1">
    <source>
        <dbReference type="ARBA" id="ARBA00001968"/>
    </source>
</evidence>
<dbReference type="GO" id="GO:0046872">
    <property type="term" value="F:metal ion binding"/>
    <property type="evidence" value="ECO:0007669"/>
    <property type="project" value="UniProtKB-KW"/>
</dbReference>
<keyword evidence="2" id="KW-0479">Metal-binding</keyword>
<evidence type="ECO:0000313" key="4">
    <source>
        <dbReference type="EMBL" id="RFS37377.1"/>
    </source>
</evidence>
<name>A0A372FPZ6_9ACTN</name>
<comment type="cofactor">
    <cofactor evidence="1">
        <name>a divalent metal cation</name>
        <dbReference type="ChEBI" id="CHEBI:60240"/>
    </cofactor>
</comment>
<comment type="caution">
    <text evidence="4">The sequence shown here is derived from an EMBL/GenBank/DDBJ whole genome shotgun (WGS) entry which is preliminary data.</text>
</comment>
<sequence length="283" mass="31021">MSDPVTYTAVLPIDQETVHFVSGLLAAERRRRGTRGRRRALGCYRQAVLVLRWFVDGTRLAQLTADNRIGSSTAYRYLHEGIDVLAAAAPGLRGALLAARAAGHPHVTVDGTLVRTDRCQVPGPTARADRPERRVDLWWSGKHTCHGGNVQVIAAPDGWPIWTSPVRPGREHDTTALRTHPEALPLLAEWTDADHRALGDLGYEGEQAALTTPIKKTIDAPLTTDQRTVNLLHAATRAPAERGNSLLKTSFKALRRVSLCPWRIGAITAAALVLLHHMHDRTT</sequence>
<proteinExistence type="predicted"/>
<accession>A0A372FPZ6</accession>
<evidence type="ECO:0000259" key="3">
    <source>
        <dbReference type="Pfam" id="PF13359"/>
    </source>
</evidence>